<dbReference type="OrthoDB" id="9805933at2"/>
<dbReference type="NCBIfam" id="NF001140">
    <property type="entry name" value="PRK00147.1"/>
    <property type="match status" value="1"/>
</dbReference>
<comment type="subunit">
    <text evidence="3 13">Monomer.</text>
</comment>
<comment type="function">
    <text evidence="13">Transfers and isomerizes the ribose moiety from AdoMet to the 7-aminomethyl group of 7-deazaguanine (preQ1-tRNA) to give epoxyqueuosine (oQ-tRNA).</text>
</comment>
<organism evidence="14 15">
    <name type="scientific">Fodinibius salipaludis</name>
    <dbReference type="NCBI Taxonomy" id="2032627"/>
    <lineage>
        <taxon>Bacteria</taxon>
        <taxon>Pseudomonadati</taxon>
        <taxon>Balneolota</taxon>
        <taxon>Balneolia</taxon>
        <taxon>Balneolales</taxon>
        <taxon>Balneolaceae</taxon>
        <taxon>Fodinibius</taxon>
    </lineage>
</organism>
<evidence type="ECO:0000256" key="12">
    <source>
        <dbReference type="ARBA" id="ARBA00076160"/>
    </source>
</evidence>
<accession>A0A2A2GD71</accession>
<proteinExistence type="inferred from homology"/>
<dbReference type="FunFam" id="3.40.1780.10:FF:000001">
    <property type="entry name" value="S-adenosylmethionine:tRNA ribosyltransferase-isomerase"/>
    <property type="match status" value="1"/>
</dbReference>
<keyword evidence="7 13" id="KW-0671">Queuosine biosynthesis</keyword>
<keyword evidence="15" id="KW-1185">Reference proteome</keyword>
<evidence type="ECO:0000256" key="5">
    <source>
        <dbReference type="ARBA" id="ARBA00022679"/>
    </source>
</evidence>
<keyword evidence="4 13" id="KW-0963">Cytoplasm</keyword>
<gene>
    <name evidence="13" type="primary">queA</name>
    <name evidence="14" type="ORF">CK503_04935</name>
</gene>
<evidence type="ECO:0000256" key="10">
    <source>
        <dbReference type="ARBA" id="ARBA00066503"/>
    </source>
</evidence>
<comment type="catalytic activity">
    <reaction evidence="8 13">
        <text>7-aminomethyl-7-carbaguanosine(34) in tRNA + S-adenosyl-L-methionine = epoxyqueuosine(34) in tRNA + adenine + L-methionine + 2 H(+)</text>
        <dbReference type="Rhea" id="RHEA:32155"/>
        <dbReference type="Rhea" id="RHEA-COMP:10342"/>
        <dbReference type="Rhea" id="RHEA-COMP:18582"/>
        <dbReference type="ChEBI" id="CHEBI:15378"/>
        <dbReference type="ChEBI" id="CHEBI:16708"/>
        <dbReference type="ChEBI" id="CHEBI:57844"/>
        <dbReference type="ChEBI" id="CHEBI:59789"/>
        <dbReference type="ChEBI" id="CHEBI:82833"/>
        <dbReference type="ChEBI" id="CHEBI:194443"/>
        <dbReference type="EC" id="2.4.99.17"/>
    </reaction>
</comment>
<dbReference type="SUPFAM" id="SSF111337">
    <property type="entry name" value="QueA-like"/>
    <property type="match status" value="1"/>
</dbReference>
<dbReference type="EC" id="2.4.99.17" evidence="10 13"/>
<dbReference type="PANTHER" id="PTHR30307">
    <property type="entry name" value="S-ADENOSYLMETHIONINE:TRNA RIBOSYLTRANSFERASE-ISOMERASE"/>
    <property type="match status" value="1"/>
</dbReference>
<dbReference type="RefSeq" id="WP_095605686.1">
    <property type="nucleotide sequence ID" value="NZ_NSKE01000003.1"/>
</dbReference>
<dbReference type="InterPro" id="IPR042119">
    <property type="entry name" value="QueA_dom2"/>
</dbReference>
<evidence type="ECO:0000256" key="1">
    <source>
        <dbReference type="ARBA" id="ARBA00004496"/>
    </source>
</evidence>
<comment type="pathway">
    <text evidence="2 13">tRNA modification; tRNA-queuosine biosynthesis.</text>
</comment>
<evidence type="ECO:0000256" key="7">
    <source>
        <dbReference type="ARBA" id="ARBA00022785"/>
    </source>
</evidence>
<dbReference type="Gene3D" id="3.40.1780.10">
    <property type="entry name" value="QueA-like"/>
    <property type="match status" value="1"/>
</dbReference>
<protein>
    <recommendedName>
        <fullName evidence="11 13">S-adenosylmethionine:tRNA ribosyltransferase-isomerase</fullName>
        <ecNumber evidence="10 13">2.4.99.17</ecNumber>
    </recommendedName>
    <alternativeName>
        <fullName evidence="12 13">Queuosine biosynthesis protein QueA</fullName>
    </alternativeName>
</protein>
<evidence type="ECO:0000256" key="6">
    <source>
        <dbReference type="ARBA" id="ARBA00022691"/>
    </source>
</evidence>
<dbReference type="AlphaFoldDB" id="A0A2A2GD71"/>
<dbReference type="UniPathway" id="UPA00392"/>
<keyword evidence="14" id="KW-0413">Isomerase</keyword>
<comment type="caution">
    <text evidence="14">The sequence shown here is derived from an EMBL/GenBank/DDBJ whole genome shotgun (WGS) entry which is preliminary data.</text>
</comment>
<comment type="subcellular location">
    <subcellularLocation>
        <location evidence="1 13">Cytoplasm</location>
    </subcellularLocation>
</comment>
<evidence type="ECO:0000256" key="11">
    <source>
        <dbReference type="ARBA" id="ARBA00069325"/>
    </source>
</evidence>
<dbReference type="Pfam" id="PF02547">
    <property type="entry name" value="Queuosine_synth"/>
    <property type="match status" value="1"/>
</dbReference>
<dbReference type="PANTHER" id="PTHR30307:SF0">
    <property type="entry name" value="S-ADENOSYLMETHIONINE:TRNA RIBOSYLTRANSFERASE-ISOMERASE"/>
    <property type="match status" value="1"/>
</dbReference>
<dbReference type="GO" id="GO:0051075">
    <property type="term" value="F:S-adenosylmethionine:tRNA ribosyltransferase-isomerase activity"/>
    <property type="evidence" value="ECO:0007669"/>
    <property type="project" value="UniProtKB-EC"/>
</dbReference>
<evidence type="ECO:0000256" key="8">
    <source>
        <dbReference type="ARBA" id="ARBA00052751"/>
    </source>
</evidence>
<dbReference type="InterPro" id="IPR003699">
    <property type="entry name" value="QueA"/>
</dbReference>
<evidence type="ECO:0000256" key="2">
    <source>
        <dbReference type="ARBA" id="ARBA00004691"/>
    </source>
</evidence>
<reference evidence="14 15" key="1">
    <citation type="submission" date="2017-08" db="EMBL/GenBank/DDBJ databases">
        <title>Aliifodinibius alkalisoli sp. nov., isolated from saline alkaline soil.</title>
        <authorList>
            <person name="Liu D."/>
            <person name="Zhang G."/>
        </authorList>
    </citation>
    <scope>NUCLEOTIDE SEQUENCE [LARGE SCALE GENOMIC DNA]</scope>
    <source>
        <strain evidence="14 15">WN023</strain>
    </source>
</reference>
<dbReference type="NCBIfam" id="TIGR00113">
    <property type="entry name" value="queA"/>
    <property type="match status" value="1"/>
</dbReference>
<keyword evidence="5 13" id="KW-0808">Transferase</keyword>
<dbReference type="InterPro" id="IPR042118">
    <property type="entry name" value="QueA_dom1"/>
</dbReference>
<comment type="similarity">
    <text evidence="9 13">Belongs to the QueA family.</text>
</comment>
<evidence type="ECO:0000256" key="4">
    <source>
        <dbReference type="ARBA" id="ARBA00022490"/>
    </source>
</evidence>
<dbReference type="Proteomes" id="UP000218831">
    <property type="component" value="Unassembled WGS sequence"/>
</dbReference>
<name>A0A2A2GD71_9BACT</name>
<evidence type="ECO:0000313" key="14">
    <source>
        <dbReference type="EMBL" id="PAU94819.1"/>
    </source>
</evidence>
<evidence type="ECO:0000256" key="13">
    <source>
        <dbReference type="HAMAP-Rule" id="MF_00113"/>
    </source>
</evidence>
<keyword evidence="6 13" id="KW-0949">S-adenosyl-L-methionine</keyword>
<dbReference type="HAMAP" id="MF_00113">
    <property type="entry name" value="QueA"/>
    <property type="match status" value="1"/>
</dbReference>
<evidence type="ECO:0000256" key="9">
    <source>
        <dbReference type="ARBA" id="ARBA00061210"/>
    </source>
</evidence>
<sequence length="333" mass="38049">MSYTLSDFDYDLPDEFIAQKPADPRDHSRLLVYDRESETITDDHFYNIYKYLPKNTTLVVNNSKVEKCRLLFDDGKKEIFILDTANNTTVQAMVRPGKKFKKGKTVDLTDTISAEILDIDEEGLRTLKMSPSLDNQVYEQYKHTPFPPYIEQNESLSEKYQTVYADHLGSKAAPTAGLHFTDELLAKIKEEGVNQAEVTLHVGLGTFAPVKADSIEEHTMHSEWFKITEKTADQLNNAEHLTAVGTTSVRVLESALRKHQQFTSTKMDTDIFIRPGFEFKGTDALITNFHLPKSTLLMLVAAFTGYEEMKKIYQHAIDEEYRFYSFGDAMLIL</sequence>
<dbReference type="EMBL" id="NSKE01000003">
    <property type="protein sequence ID" value="PAU94819.1"/>
    <property type="molecule type" value="Genomic_DNA"/>
</dbReference>
<evidence type="ECO:0000313" key="15">
    <source>
        <dbReference type="Proteomes" id="UP000218831"/>
    </source>
</evidence>
<dbReference type="GO" id="GO:0005737">
    <property type="term" value="C:cytoplasm"/>
    <property type="evidence" value="ECO:0007669"/>
    <property type="project" value="UniProtKB-SubCell"/>
</dbReference>
<dbReference type="InterPro" id="IPR036100">
    <property type="entry name" value="QueA_sf"/>
</dbReference>
<dbReference type="Gene3D" id="2.40.10.240">
    <property type="entry name" value="QueA-like"/>
    <property type="match status" value="1"/>
</dbReference>
<evidence type="ECO:0000256" key="3">
    <source>
        <dbReference type="ARBA" id="ARBA00011245"/>
    </source>
</evidence>
<dbReference type="GO" id="GO:0008616">
    <property type="term" value="P:tRNA queuosine(34) biosynthetic process"/>
    <property type="evidence" value="ECO:0007669"/>
    <property type="project" value="UniProtKB-UniRule"/>
</dbReference>